<keyword evidence="2" id="KW-0479">Metal-binding</keyword>
<dbReference type="GO" id="GO:0008270">
    <property type="term" value="F:zinc ion binding"/>
    <property type="evidence" value="ECO:0007669"/>
    <property type="project" value="UniProtKB-KW"/>
</dbReference>
<evidence type="ECO:0000259" key="7">
    <source>
        <dbReference type="PROSITE" id="PS50950"/>
    </source>
</evidence>
<evidence type="ECO:0000256" key="4">
    <source>
        <dbReference type="ARBA" id="ARBA00022833"/>
    </source>
</evidence>
<evidence type="ECO:0000256" key="5">
    <source>
        <dbReference type="ARBA" id="ARBA00023125"/>
    </source>
</evidence>
<evidence type="ECO:0000256" key="2">
    <source>
        <dbReference type="ARBA" id="ARBA00022723"/>
    </source>
</evidence>
<organism evidence="8 9">
    <name type="scientific">Pinctada imbricata</name>
    <name type="common">Atlantic pearl-oyster</name>
    <name type="synonym">Pinctada martensii</name>
    <dbReference type="NCBI Taxonomy" id="66713"/>
    <lineage>
        <taxon>Eukaryota</taxon>
        <taxon>Metazoa</taxon>
        <taxon>Spiralia</taxon>
        <taxon>Lophotrochozoa</taxon>
        <taxon>Mollusca</taxon>
        <taxon>Bivalvia</taxon>
        <taxon>Autobranchia</taxon>
        <taxon>Pteriomorphia</taxon>
        <taxon>Pterioida</taxon>
        <taxon>Pterioidea</taxon>
        <taxon>Pteriidae</taxon>
        <taxon>Pinctada</taxon>
    </lineage>
</organism>
<dbReference type="SMART" id="SM00980">
    <property type="entry name" value="THAP"/>
    <property type="match status" value="1"/>
</dbReference>
<dbReference type="Proteomes" id="UP001186944">
    <property type="component" value="Unassembled WGS sequence"/>
</dbReference>
<sequence length="535" mass="61264">MGFLCAAEGCHSDVRKRGRYGYMQNVKFYPFPTKLKAPRQRKIWIDLLRRKNYEPKEHHRVCSLHFVGGCPTEKNPFPTLFAYNNYKVPVQPRVSTAVQKRSRVKITDNTESTDLETDGHVNQQIPLSKIRTDEASGIDELDEEIIIETTPFDGMAGRKHVPAVGDDHTYFHMDHANKDVKCTREIETQTDTTLHDMRRFDQQTELLNDKKKLMRELFVEKITESDNNVKTYLGVPSVVTLYGIFAILEKISPVLKYWRGRGTTSHQTAYQRNGKQKTGPQRKLTSFHEFLITLLRIKLALPTNVLADIFGTSNTRISQIFSTWTNFMSAIFSSMLKWPNSKKVKKHMPSSFRSMYPKTTCIIDCTEFHIEKPATPTAQAKTYSTYKSRNTFKALVSVTPSGAFSFISNLWGGNVSDRFITEHCGFLDHIRKGDEVMADRGFIIRDLLLERGASLNIPPFTKKCSWGKGKRLTAADIKKTRKIAKLRIHVERAIGRLKNYRILSNTLPLKLKPLSNQIVKISAFLCNLQPPLVKQ</sequence>
<dbReference type="PROSITE" id="PS50950">
    <property type="entry name" value="ZF_THAP"/>
    <property type="match status" value="1"/>
</dbReference>
<comment type="caution">
    <text evidence="8">The sequence shown here is derived from an EMBL/GenBank/DDBJ whole genome shotgun (WGS) entry which is preliminary data.</text>
</comment>
<keyword evidence="4" id="KW-0862">Zinc</keyword>
<evidence type="ECO:0000256" key="6">
    <source>
        <dbReference type="PROSITE-ProRule" id="PRU00309"/>
    </source>
</evidence>
<dbReference type="SUPFAM" id="SSF57716">
    <property type="entry name" value="Glucocorticoid receptor-like (DNA-binding domain)"/>
    <property type="match status" value="1"/>
</dbReference>
<evidence type="ECO:0000256" key="3">
    <source>
        <dbReference type="ARBA" id="ARBA00022771"/>
    </source>
</evidence>
<dbReference type="Pfam" id="PF13613">
    <property type="entry name" value="HTH_Tnp_4"/>
    <property type="match status" value="1"/>
</dbReference>
<dbReference type="EMBL" id="VSWD01000007">
    <property type="protein sequence ID" value="KAK3097510.1"/>
    <property type="molecule type" value="Genomic_DNA"/>
</dbReference>
<gene>
    <name evidence="8" type="ORF">FSP39_010326</name>
</gene>
<keyword evidence="5 6" id="KW-0238">DNA-binding</keyword>
<dbReference type="InterPro" id="IPR027806">
    <property type="entry name" value="HARBI1_dom"/>
</dbReference>
<dbReference type="InterPro" id="IPR027805">
    <property type="entry name" value="Transposase_HTH_dom"/>
</dbReference>
<keyword evidence="3 6" id="KW-0863">Zinc-finger</keyword>
<dbReference type="PANTHER" id="PTHR23080">
    <property type="entry name" value="THAP DOMAIN PROTEIN"/>
    <property type="match status" value="1"/>
</dbReference>
<name>A0AA88Y8J6_PINIB</name>
<dbReference type="InterPro" id="IPR006612">
    <property type="entry name" value="THAP_Znf"/>
</dbReference>
<accession>A0AA88Y8J6</accession>
<dbReference type="Pfam" id="PF05485">
    <property type="entry name" value="THAP"/>
    <property type="match status" value="1"/>
</dbReference>
<dbReference type="GO" id="GO:0003677">
    <property type="term" value="F:DNA binding"/>
    <property type="evidence" value="ECO:0007669"/>
    <property type="project" value="UniProtKB-UniRule"/>
</dbReference>
<dbReference type="Pfam" id="PF13359">
    <property type="entry name" value="DDE_Tnp_4"/>
    <property type="match status" value="1"/>
</dbReference>
<proteinExistence type="predicted"/>
<dbReference type="AlphaFoldDB" id="A0AA88Y8J6"/>
<evidence type="ECO:0000313" key="8">
    <source>
        <dbReference type="EMBL" id="KAK3097510.1"/>
    </source>
</evidence>
<evidence type="ECO:0000256" key="1">
    <source>
        <dbReference type="ARBA" id="ARBA00001968"/>
    </source>
</evidence>
<comment type="cofactor">
    <cofactor evidence="1">
        <name>a divalent metal cation</name>
        <dbReference type="ChEBI" id="CHEBI:60240"/>
    </cofactor>
</comment>
<evidence type="ECO:0000313" key="9">
    <source>
        <dbReference type="Proteomes" id="UP001186944"/>
    </source>
</evidence>
<keyword evidence="9" id="KW-1185">Reference proteome</keyword>
<feature type="domain" description="THAP-type" evidence="7">
    <location>
        <begin position="1"/>
        <end position="81"/>
    </location>
</feature>
<protein>
    <recommendedName>
        <fullName evidence="7">THAP-type domain-containing protein</fullName>
    </recommendedName>
</protein>
<reference evidence="8" key="1">
    <citation type="submission" date="2019-08" db="EMBL/GenBank/DDBJ databases">
        <title>The improved chromosome-level genome for the pearl oyster Pinctada fucata martensii using PacBio sequencing and Hi-C.</title>
        <authorList>
            <person name="Zheng Z."/>
        </authorList>
    </citation>
    <scope>NUCLEOTIDE SEQUENCE</scope>
    <source>
        <strain evidence="8">ZZ-2019</strain>
        <tissue evidence="8">Adductor muscle</tissue>
    </source>
</reference>